<evidence type="ECO:0000313" key="5">
    <source>
        <dbReference type="Proteomes" id="UP000215767"/>
    </source>
</evidence>
<reference evidence="5" key="1">
    <citation type="submission" date="2017-05" db="EMBL/GenBank/DDBJ databases">
        <title>Complete and WGS of Bordetella genogroups.</title>
        <authorList>
            <person name="Spilker T."/>
            <person name="Lipuma J."/>
        </authorList>
    </citation>
    <scope>NUCLEOTIDE SEQUENCE [LARGE SCALE GENOMIC DNA]</scope>
    <source>
        <strain evidence="5">AU8856</strain>
    </source>
</reference>
<dbReference type="GO" id="GO:0016567">
    <property type="term" value="P:protein ubiquitination"/>
    <property type="evidence" value="ECO:0007669"/>
    <property type="project" value="InterPro"/>
</dbReference>
<dbReference type="AlphaFoldDB" id="A0A261UFP9"/>
<dbReference type="OrthoDB" id="8626471at2"/>
<dbReference type="Pfam" id="PF14496">
    <property type="entry name" value="NEL"/>
    <property type="match status" value="1"/>
</dbReference>
<keyword evidence="1" id="KW-1035">Host cytoplasm</keyword>
<evidence type="ECO:0000256" key="1">
    <source>
        <dbReference type="PROSITE-ProRule" id="PRU01398"/>
    </source>
</evidence>
<keyword evidence="1" id="KW-0833">Ubl conjugation pathway</keyword>
<organism evidence="4 5">
    <name type="scientific">Bordetella genomosp. 11</name>
    <dbReference type="NCBI Taxonomy" id="1416808"/>
    <lineage>
        <taxon>Bacteria</taxon>
        <taxon>Pseudomonadati</taxon>
        <taxon>Pseudomonadota</taxon>
        <taxon>Betaproteobacteria</taxon>
        <taxon>Burkholderiales</taxon>
        <taxon>Alcaligenaceae</taxon>
        <taxon>Bordetella</taxon>
    </lineage>
</organism>
<comment type="caution">
    <text evidence="4">The sequence shown here is derived from an EMBL/GenBank/DDBJ whole genome shotgun (WGS) entry which is preliminary data.</text>
</comment>
<dbReference type="GO" id="GO:0004842">
    <property type="term" value="F:ubiquitin-protein transferase activity"/>
    <property type="evidence" value="ECO:0007669"/>
    <property type="project" value="UniProtKB-UniRule"/>
</dbReference>
<keyword evidence="1" id="KW-0808">Transferase</keyword>
<protein>
    <recommendedName>
        <fullName evidence="3">NEL domain-containing protein</fullName>
    </recommendedName>
</protein>
<dbReference type="Proteomes" id="UP000215767">
    <property type="component" value="Unassembled WGS sequence"/>
</dbReference>
<comment type="PTM">
    <text evidence="1">Ubiquitinated in the presence of host E1 ubiquitin-activating enzyme, E2 ubiquitin-conjugating enzyme and ubiquitin.</text>
</comment>
<feature type="active site" description="Glycyl thioester intermediate" evidence="1">
    <location>
        <position position="336"/>
    </location>
</feature>
<evidence type="ECO:0000313" key="4">
    <source>
        <dbReference type="EMBL" id="OZI60415.1"/>
    </source>
</evidence>
<feature type="region of interest" description="Disordered" evidence="2">
    <location>
        <begin position="564"/>
        <end position="585"/>
    </location>
</feature>
<evidence type="ECO:0000259" key="3">
    <source>
        <dbReference type="PROSITE" id="PS52053"/>
    </source>
</evidence>
<dbReference type="EMBL" id="NEVS01000004">
    <property type="protein sequence ID" value="OZI60415.1"/>
    <property type="molecule type" value="Genomic_DNA"/>
</dbReference>
<name>A0A261UFP9_9BORD</name>
<gene>
    <name evidence="4" type="ORF">CAL28_13385</name>
</gene>
<dbReference type="PROSITE" id="PS52053">
    <property type="entry name" value="NEL"/>
    <property type="match status" value="1"/>
</dbReference>
<dbReference type="InterPro" id="IPR029487">
    <property type="entry name" value="NEL_dom"/>
</dbReference>
<proteinExistence type="inferred from homology"/>
<feature type="compositionally biased region" description="Pro residues" evidence="2">
    <location>
        <begin position="564"/>
        <end position="575"/>
    </location>
</feature>
<sequence length="601" mass="65805">MHTPSSNAQPFDALAQLLAASLQAYPAPAPPVPYPVSFADLVYATVTGDPSPMQLQSAETHFRDLNRMEDGAAALRQLRSVTDRHGRYPTLAFAPDSVAVPLLTVARPPGVLLSDADEALRAAVTDVSQMQLRLVSHQYLSLLAGTMANAHRHLIPGVRTGGDLGSIAALQGTQDAMSQAAATLEPPLQVLSAAMDVPHAGPSNLGGGPIRSARQRTHPARFEPYGNDHIPIPSYLEAQRTANRPLGGLIQYWIGRADAELAARWNNIDEQARGTDATSRTLAFKKFLLGLMYTPIHRLDATRNEVTQWLVQAAAPDRAAFRAEAFRICGEGTTMCRDNALLTWNRLKMLMCKADALDGRYAGKLDELCRLALDSLRWETLEAIGQGKIMAMHKENQQRRDAGFPLINIDPVEIMLHYHVELAEELHLPLAVKEMVFPTLSALTAQDIQNARDAIKRVETEAYGKYLMLEFTPFLAEVQRQIGPDNCRKAEATLYASLDGFDERVRQRLQDLKLPIGDDPLAEDARRDMGIRVNAEIRYSAWLPYANAVLAAAGMATLPALDIPPRPGPSAPQIPPAAAEEEAEAEAGMPYLRRLLSQNDP</sequence>
<evidence type="ECO:0000256" key="2">
    <source>
        <dbReference type="SAM" id="MobiDB-lite"/>
    </source>
</evidence>
<comment type="similarity">
    <text evidence="1">Belongs to the LRR-containing bacterial E3 ligase family.</text>
</comment>
<accession>A0A261UFP9</accession>
<dbReference type="RefSeq" id="WP_094841827.1">
    <property type="nucleotide sequence ID" value="NZ_NEVS01000004.1"/>
</dbReference>
<keyword evidence="1" id="KW-0964">Secreted</keyword>
<dbReference type="Gene3D" id="1.20.58.360">
    <property type="entry name" value="Shigella T3SS effector IpaH defines"/>
    <property type="match status" value="1"/>
</dbReference>
<keyword evidence="1" id="KW-0832">Ubl conjugation</keyword>
<keyword evidence="5" id="KW-1185">Reference proteome</keyword>
<dbReference type="Gene3D" id="1.20.1270.130">
    <property type="entry name" value="Shigella T3SS effector IpaH domain"/>
    <property type="match status" value="1"/>
</dbReference>
<feature type="domain" description="NEL" evidence="3">
    <location>
        <begin position="245"/>
        <end position="557"/>
    </location>
</feature>
<dbReference type="GO" id="GO:0005576">
    <property type="term" value="C:extracellular region"/>
    <property type="evidence" value="ECO:0007669"/>
    <property type="project" value="UniProtKB-UniRule"/>
</dbReference>